<name>A0A3S2M1P3_ORYJA</name>
<evidence type="ECO:0000313" key="2">
    <source>
        <dbReference type="EMBL" id="RVE66075.1"/>
    </source>
</evidence>
<sequence length="74" mass="7852">MPGQPRGGALAGAARDGRPAPLALKQPQRDGRYRMFSSTQVQFLLYLPTCQGVLGQDAELHNAPSGQKSVVCAD</sequence>
<protein>
    <submittedName>
        <fullName evidence="2">Uncharacterized protein</fullName>
    </submittedName>
</protein>
<feature type="compositionally biased region" description="Gly residues" evidence="1">
    <location>
        <begin position="1"/>
        <end position="10"/>
    </location>
</feature>
<feature type="compositionally biased region" description="Low complexity" evidence="1">
    <location>
        <begin position="11"/>
        <end position="24"/>
    </location>
</feature>
<dbReference type="Proteomes" id="UP000283210">
    <property type="component" value="Chromosome 12"/>
</dbReference>
<evidence type="ECO:0000256" key="1">
    <source>
        <dbReference type="SAM" id="MobiDB-lite"/>
    </source>
</evidence>
<keyword evidence="3" id="KW-1185">Reference proteome</keyword>
<proteinExistence type="predicted"/>
<reference evidence="2 3" key="1">
    <citation type="submission" date="2018-11" db="EMBL/GenBank/DDBJ databases">
        <authorList>
            <person name="Lopez-Roques C."/>
            <person name="Donnadieu C."/>
            <person name="Bouchez O."/>
            <person name="Klopp C."/>
            <person name="Cabau C."/>
            <person name="Zahm M."/>
        </authorList>
    </citation>
    <scope>NUCLEOTIDE SEQUENCE [LARGE SCALE GENOMIC DNA]</scope>
    <source>
        <strain evidence="2">RS831</strain>
        <tissue evidence="2">Whole body</tissue>
    </source>
</reference>
<accession>A0A3S2M1P3</accession>
<feature type="region of interest" description="Disordered" evidence="1">
    <location>
        <begin position="1"/>
        <end position="29"/>
    </location>
</feature>
<dbReference type="EMBL" id="CM012448">
    <property type="protein sequence ID" value="RVE66075.1"/>
    <property type="molecule type" value="Genomic_DNA"/>
</dbReference>
<organism evidence="2 3">
    <name type="scientific">Oryzias javanicus</name>
    <name type="common">Javanese ricefish</name>
    <name type="synonym">Aplocheilus javanicus</name>
    <dbReference type="NCBI Taxonomy" id="123683"/>
    <lineage>
        <taxon>Eukaryota</taxon>
        <taxon>Metazoa</taxon>
        <taxon>Chordata</taxon>
        <taxon>Craniata</taxon>
        <taxon>Vertebrata</taxon>
        <taxon>Euteleostomi</taxon>
        <taxon>Actinopterygii</taxon>
        <taxon>Neopterygii</taxon>
        <taxon>Teleostei</taxon>
        <taxon>Neoteleostei</taxon>
        <taxon>Acanthomorphata</taxon>
        <taxon>Ovalentaria</taxon>
        <taxon>Atherinomorphae</taxon>
        <taxon>Beloniformes</taxon>
        <taxon>Adrianichthyidae</taxon>
        <taxon>Oryziinae</taxon>
        <taxon>Oryzias</taxon>
    </lineage>
</organism>
<dbReference type="AlphaFoldDB" id="A0A3S2M1P3"/>
<reference evidence="2 3" key="2">
    <citation type="submission" date="2019-01" db="EMBL/GenBank/DDBJ databases">
        <title>A chromosome length genome reference of the Java medaka (oryzias javanicus).</title>
        <authorList>
            <person name="Herpin A."/>
            <person name="Takehana Y."/>
            <person name="Naruse K."/>
            <person name="Ansai S."/>
            <person name="Kawaguchi M."/>
        </authorList>
    </citation>
    <scope>NUCLEOTIDE SEQUENCE [LARGE SCALE GENOMIC DNA]</scope>
    <source>
        <strain evidence="2">RS831</strain>
        <tissue evidence="2">Whole body</tissue>
    </source>
</reference>
<evidence type="ECO:0000313" key="3">
    <source>
        <dbReference type="Proteomes" id="UP000283210"/>
    </source>
</evidence>
<gene>
    <name evidence="2" type="ORF">OJAV_G00122930</name>
</gene>